<keyword evidence="2" id="KW-0238">DNA-binding</keyword>
<dbReference type="SUPFAM" id="SSF46785">
    <property type="entry name" value="Winged helix' DNA-binding domain"/>
    <property type="match status" value="1"/>
</dbReference>
<keyword evidence="1" id="KW-0805">Transcription regulation</keyword>
<dbReference type="PANTHER" id="PTHR44846">
    <property type="entry name" value="MANNOSYL-D-GLYCERATE TRANSPORT/METABOLISM SYSTEM REPRESSOR MNGR-RELATED"/>
    <property type="match status" value="1"/>
</dbReference>
<dbReference type="SMART" id="SM00866">
    <property type="entry name" value="UTRA"/>
    <property type="match status" value="1"/>
</dbReference>
<protein>
    <submittedName>
        <fullName evidence="5">GntR family transcriptional regulator</fullName>
    </submittedName>
</protein>
<dbReference type="RefSeq" id="WP_243742709.1">
    <property type="nucleotide sequence ID" value="NZ_SNYN01000027.1"/>
</dbReference>
<dbReference type="InterPro" id="IPR036388">
    <property type="entry name" value="WH-like_DNA-bd_sf"/>
</dbReference>
<sequence>MALEKPRSRYEQVADQLRAAIKSGRYKPGEMLPSQPTLAREYGLAQTSIGRAIAILKNEGLVRVEGGRGATVLEVPTVKRTRRTRYRGSGGSFAEEMRRAGLEPDTPRVRLDEIDPPPEIATYLQLGGERVMVRGRRMLASGHPMQLATAYIPMSVAGSLEIAEPDTGPTGMYKRLAARGHHASRFVENIEVRSASRDESDFFKIADTAPVLEVVRIAYDQEDKPIEAAVNVFPASQWKLSYEWSADA</sequence>
<dbReference type="SMART" id="SM00345">
    <property type="entry name" value="HTH_GNTR"/>
    <property type="match status" value="1"/>
</dbReference>
<keyword evidence="6" id="KW-1185">Reference proteome</keyword>
<dbReference type="Gene3D" id="1.10.10.10">
    <property type="entry name" value="Winged helix-like DNA-binding domain superfamily/Winged helix DNA-binding domain"/>
    <property type="match status" value="1"/>
</dbReference>
<dbReference type="PROSITE" id="PS50949">
    <property type="entry name" value="HTH_GNTR"/>
    <property type="match status" value="1"/>
</dbReference>
<evidence type="ECO:0000313" key="5">
    <source>
        <dbReference type="EMBL" id="TDQ46005.1"/>
    </source>
</evidence>
<dbReference type="InterPro" id="IPR050679">
    <property type="entry name" value="Bact_HTH_transcr_reg"/>
</dbReference>
<accession>A0A4R6ULI0</accession>
<dbReference type="CDD" id="cd07377">
    <property type="entry name" value="WHTH_GntR"/>
    <property type="match status" value="1"/>
</dbReference>
<dbReference type="SUPFAM" id="SSF64288">
    <property type="entry name" value="Chorismate lyase-like"/>
    <property type="match status" value="1"/>
</dbReference>
<dbReference type="GO" id="GO:0003700">
    <property type="term" value="F:DNA-binding transcription factor activity"/>
    <property type="evidence" value="ECO:0007669"/>
    <property type="project" value="InterPro"/>
</dbReference>
<dbReference type="AlphaFoldDB" id="A0A4R6ULI0"/>
<dbReference type="Gene3D" id="3.40.1410.10">
    <property type="entry name" value="Chorismate lyase-like"/>
    <property type="match status" value="1"/>
</dbReference>
<dbReference type="Pfam" id="PF00392">
    <property type="entry name" value="GntR"/>
    <property type="match status" value="1"/>
</dbReference>
<dbReference type="Proteomes" id="UP000295281">
    <property type="component" value="Unassembled WGS sequence"/>
</dbReference>
<dbReference type="GO" id="GO:0045892">
    <property type="term" value="P:negative regulation of DNA-templated transcription"/>
    <property type="evidence" value="ECO:0007669"/>
    <property type="project" value="TreeGrafter"/>
</dbReference>
<dbReference type="EMBL" id="SNYN01000027">
    <property type="protein sequence ID" value="TDQ46005.1"/>
    <property type="molecule type" value="Genomic_DNA"/>
</dbReference>
<proteinExistence type="predicted"/>
<dbReference type="InterPro" id="IPR036390">
    <property type="entry name" value="WH_DNA-bd_sf"/>
</dbReference>
<feature type="domain" description="HTH gntR-type" evidence="4">
    <location>
        <begin position="7"/>
        <end position="75"/>
    </location>
</feature>
<dbReference type="GO" id="GO:0003677">
    <property type="term" value="F:DNA binding"/>
    <property type="evidence" value="ECO:0007669"/>
    <property type="project" value="UniProtKB-KW"/>
</dbReference>
<evidence type="ECO:0000313" key="6">
    <source>
        <dbReference type="Proteomes" id="UP000295281"/>
    </source>
</evidence>
<evidence type="ECO:0000256" key="3">
    <source>
        <dbReference type="ARBA" id="ARBA00023163"/>
    </source>
</evidence>
<name>A0A4R6ULI0_9ACTN</name>
<dbReference type="InterPro" id="IPR028978">
    <property type="entry name" value="Chorismate_lyase_/UTRA_dom_sf"/>
</dbReference>
<comment type="caution">
    <text evidence="5">The sequence shown here is derived from an EMBL/GenBank/DDBJ whole genome shotgun (WGS) entry which is preliminary data.</text>
</comment>
<gene>
    <name evidence="5" type="ORF">EV190_12765</name>
</gene>
<evidence type="ECO:0000256" key="2">
    <source>
        <dbReference type="ARBA" id="ARBA00023125"/>
    </source>
</evidence>
<evidence type="ECO:0000256" key="1">
    <source>
        <dbReference type="ARBA" id="ARBA00023015"/>
    </source>
</evidence>
<dbReference type="PANTHER" id="PTHR44846:SF17">
    <property type="entry name" value="GNTR-FAMILY TRANSCRIPTIONAL REGULATOR"/>
    <property type="match status" value="1"/>
</dbReference>
<dbReference type="InterPro" id="IPR000524">
    <property type="entry name" value="Tscrpt_reg_HTH_GntR"/>
</dbReference>
<keyword evidence="3" id="KW-0804">Transcription</keyword>
<dbReference type="InterPro" id="IPR011663">
    <property type="entry name" value="UTRA"/>
</dbReference>
<reference evidence="5 6" key="1">
    <citation type="submission" date="2019-03" db="EMBL/GenBank/DDBJ databases">
        <title>Genomic Encyclopedia of Type Strains, Phase IV (KMG-IV): sequencing the most valuable type-strain genomes for metagenomic binning, comparative biology and taxonomic classification.</title>
        <authorList>
            <person name="Goeker M."/>
        </authorList>
    </citation>
    <scope>NUCLEOTIDE SEQUENCE [LARGE SCALE GENOMIC DNA]</scope>
    <source>
        <strain evidence="5 6">DSM 46770</strain>
    </source>
</reference>
<evidence type="ECO:0000259" key="4">
    <source>
        <dbReference type="PROSITE" id="PS50949"/>
    </source>
</evidence>
<dbReference type="Pfam" id="PF07702">
    <property type="entry name" value="UTRA"/>
    <property type="match status" value="1"/>
</dbReference>
<organism evidence="5 6">
    <name type="scientific">Actinorugispora endophytica</name>
    <dbReference type="NCBI Taxonomy" id="1605990"/>
    <lineage>
        <taxon>Bacteria</taxon>
        <taxon>Bacillati</taxon>
        <taxon>Actinomycetota</taxon>
        <taxon>Actinomycetes</taxon>
        <taxon>Streptosporangiales</taxon>
        <taxon>Nocardiopsidaceae</taxon>
        <taxon>Actinorugispora</taxon>
    </lineage>
</organism>